<protein>
    <submittedName>
        <fullName evidence="2">Uncharacterized protein yjbO</fullName>
    </submittedName>
</protein>
<evidence type="ECO:0000313" key="2">
    <source>
        <dbReference type="EMBL" id="CBX82205.1"/>
    </source>
</evidence>
<keyword evidence="1" id="KW-0812">Transmembrane</keyword>
<organism evidence="2">
    <name type="scientific">Erwinia amylovora ATCC BAA-2158</name>
    <dbReference type="NCBI Taxonomy" id="889211"/>
    <lineage>
        <taxon>Bacteria</taxon>
        <taxon>Pseudomonadati</taxon>
        <taxon>Pseudomonadota</taxon>
        <taxon>Gammaproteobacteria</taxon>
        <taxon>Enterobacterales</taxon>
        <taxon>Erwiniaceae</taxon>
        <taxon>Erwinia</taxon>
    </lineage>
</organism>
<proteinExistence type="predicted"/>
<sequence length="94" mass="10480">MLLVIILAESFVLERKAMFEILFVVGFFTMLLLTGISLLGIIAALLVATLVMFIGGLFAIVVKLLPWLVLAVVAAWLYRAYLKPRLRDKDGLSR</sequence>
<accession>E5B9J3</accession>
<dbReference type="EMBL" id="FR719197">
    <property type="protein sequence ID" value="CBX82205.1"/>
    <property type="molecule type" value="Genomic_DNA"/>
</dbReference>
<keyword evidence="1" id="KW-1133">Transmembrane helix</keyword>
<reference evidence="2" key="1">
    <citation type="journal article" date="2011" name="J. Bacteriol.">
        <title>Genome Sequence of an Erwinia amylovora Strain with Pathogenicity Restricted to Rubus Plants.</title>
        <authorList>
            <person name="Powney R."/>
            <person name="Smits T.H."/>
            <person name="Sawbridge T."/>
            <person name="Frey B."/>
            <person name="Blom J."/>
            <person name="Frey J.E."/>
            <person name="Plummer K.M."/>
            <person name="Beer S.V."/>
            <person name="Luck J."/>
            <person name="Duffy B."/>
            <person name="Rodoni B."/>
        </authorList>
    </citation>
    <scope>NUCLEOTIDE SEQUENCE</scope>
    <source>
        <strain evidence="2">ATCC BAA-2158</strain>
    </source>
</reference>
<feature type="transmembrane region" description="Helical" evidence="1">
    <location>
        <begin position="53"/>
        <end position="78"/>
    </location>
</feature>
<dbReference type="Pfam" id="PF09583">
    <property type="entry name" value="Phageshock_PspG"/>
    <property type="match status" value="1"/>
</dbReference>
<name>E5B9J3_ERWAM</name>
<keyword evidence="1" id="KW-0472">Membrane</keyword>
<feature type="transmembrane region" description="Helical" evidence="1">
    <location>
        <begin position="21"/>
        <end position="47"/>
    </location>
</feature>
<evidence type="ECO:0000256" key="1">
    <source>
        <dbReference type="SAM" id="Phobius"/>
    </source>
</evidence>
<dbReference type="InterPro" id="IPR014318">
    <property type="entry name" value="Phageshock_PspG"/>
</dbReference>
<dbReference type="NCBIfam" id="TIGR02975">
    <property type="entry name" value="phageshock_pspG"/>
    <property type="match status" value="1"/>
</dbReference>
<dbReference type="AlphaFoldDB" id="E5B9J3"/>
<gene>
    <name evidence="2" type="ORF">EAIL5_3385</name>
</gene>